<evidence type="ECO:0000313" key="1">
    <source>
        <dbReference type="EMBL" id="PMS17830.1"/>
    </source>
</evidence>
<accession>A0A2N7VKZ1</accession>
<comment type="caution">
    <text evidence="1">The sequence shown here is derived from an EMBL/GenBank/DDBJ whole genome shotgun (WGS) entry which is preliminary data.</text>
</comment>
<organism evidence="1 2">
    <name type="scientific">Trinickia dabaoshanensis</name>
    <dbReference type="NCBI Taxonomy" id="564714"/>
    <lineage>
        <taxon>Bacteria</taxon>
        <taxon>Pseudomonadati</taxon>
        <taxon>Pseudomonadota</taxon>
        <taxon>Betaproteobacteria</taxon>
        <taxon>Burkholderiales</taxon>
        <taxon>Burkholderiaceae</taxon>
        <taxon>Trinickia</taxon>
    </lineage>
</organism>
<dbReference type="Pfam" id="PF14106">
    <property type="entry name" value="DUF4279"/>
    <property type="match status" value="1"/>
</dbReference>
<dbReference type="InterPro" id="IPR025459">
    <property type="entry name" value="DUF4279"/>
</dbReference>
<gene>
    <name evidence="1" type="ORF">C0Z18_18460</name>
</gene>
<sequence length="139" mass="15922">MSSKHQRAHATFAIYQDVEPPEFWTAYFGVKPDISAVKGERRVTPSGKISDFPARVGVWGIKSQTAIRSDSLEPHLRYLVERLALPRPDLRAIIERTSARMRFFCYWDNETGERVPDVPDDIRALIESLGGTVEIDEYR</sequence>
<keyword evidence="2" id="KW-1185">Reference proteome</keyword>
<protein>
    <recommendedName>
        <fullName evidence="3">DUF4279 domain-containing protein</fullName>
    </recommendedName>
</protein>
<evidence type="ECO:0008006" key="3">
    <source>
        <dbReference type="Google" id="ProtNLM"/>
    </source>
</evidence>
<reference evidence="1 2" key="1">
    <citation type="submission" date="2018-01" db="EMBL/GenBank/DDBJ databases">
        <title>Whole genome analyses suggest that Burkholderia sensu lato contains two further novel genera in the rhizoxinica-symbiotica group Mycetohabitans gen. nov., and Trinickia gen. nov.: implications for the evolution of diazotrophy and nodulation in the Burkholderiaceae.</title>
        <authorList>
            <person name="Estrada-de los Santos P."/>
            <person name="Palmer M."/>
            <person name="Chavez-Ramirez B."/>
            <person name="Beukes C."/>
            <person name="Steenkamp E.T."/>
            <person name="Hirsch A.M."/>
            <person name="Manyaka P."/>
            <person name="Maluk M."/>
            <person name="Lafos M."/>
            <person name="Crook M."/>
            <person name="Gross E."/>
            <person name="Simon M.F."/>
            <person name="Bueno dos Reis Junior F."/>
            <person name="Poole P.S."/>
            <person name="Venter S.N."/>
            <person name="James E.K."/>
        </authorList>
    </citation>
    <scope>NUCLEOTIDE SEQUENCE [LARGE SCALE GENOMIC DNA]</scope>
    <source>
        <strain evidence="1 2">GIMN1.004</strain>
    </source>
</reference>
<dbReference type="RefSeq" id="WP_102646871.1">
    <property type="nucleotide sequence ID" value="NZ_PNYA01000017.1"/>
</dbReference>
<proteinExistence type="predicted"/>
<dbReference type="OrthoDB" id="9095800at2"/>
<dbReference type="EMBL" id="PNYA01000017">
    <property type="protein sequence ID" value="PMS17830.1"/>
    <property type="molecule type" value="Genomic_DNA"/>
</dbReference>
<dbReference type="AlphaFoldDB" id="A0A2N7VKZ1"/>
<dbReference type="Proteomes" id="UP000235616">
    <property type="component" value="Unassembled WGS sequence"/>
</dbReference>
<name>A0A2N7VKZ1_9BURK</name>
<evidence type="ECO:0000313" key="2">
    <source>
        <dbReference type="Proteomes" id="UP000235616"/>
    </source>
</evidence>